<organism evidence="4 7">
    <name type="scientific">Candidatus Cryosericum hinesii</name>
    <dbReference type="NCBI Taxonomy" id="2290915"/>
    <lineage>
        <taxon>Bacteria</taxon>
        <taxon>Pseudomonadati</taxon>
        <taxon>Caldisericota/Cryosericota group</taxon>
        <taxon>Candidatus Cryosericota</taxon>
        <taxon>Candidatus Cryosericia</taxon>
        <taxon>Candidatus Cryosericales</taxon>
        <taxon>Candidatus Cryosericaceae</taxon>
        <taxon>Candidatus Cryosericum</taxon>
    </lineage>
</organism>
<dbReference type="GO" id="GO:0003677">
    <property type="term" value="F:DNA binding"/>
    <property type="evidence" value="ECO:0007669"/>
    <property type="project" value="UniProtKB-KW"/>
</dbReference>
<dbReference type="Proteomes" id="UP000265724">
    <property type="component" value="Unassembled WGS sequence"/>
</dbReference>
<accession>A0A398DMA7</accession>
<reference evidence="6 7" key="1">
    <citation type="submission" date="2018-09" db="EMBL/GenBank/DDBJ databases">
        <title>Discovery and Ecogenomic Context for Candidatus Cryosericales, a Global Caldiserica Order Active in Thawing Permafrost.</title>
        <authorList>
            <person name="Martinez M.A."/>
            <person name="Woodcroft B.J."/>
            <person name="Ignacio Espinoza J.C."/>
            <person name="Zayed A."/>
            <person name="Singleton C.M."/>
            <person name="Boyd J."/>
            <person name="Li Y.-F."/>
            <person name="Purvine S."/>
            <person name="Maughan H."/>
            <person name="Hodgkins S.B."/>
            <person name="Anderson D."/>
            <person name="Sederholm M."/>
            <person name="Temperton B."/>
            <person name="Saleska S.R."/>
            <person name="Tyson G.W."/>
            <person name="Rich V.I."/>
        </authorList>
    </citation>
    <scope>NUCLEOTIDE SEQUENCE [LARGE SCALE GENOMIC DNA]</scope>
    <source>
        <strain evidence="5 6">SMC2</strain>
        <strain evidence="4 7">SMC3</strain>
    </source>
</reference>
<evidence type="ECO:0000256" key="1">
    <source>
        <dbReference type="ARBA" id="ARBA00023125"/>
    </source>
</evidence>
<evidence type="ECO:0000313" key="5">
    <source>
        <dbReference type="EMBL" id="RIE15676.1"/>
    </source>
</evidence>
<protein>
    <submittedName>
        <fullName evidence="4">Addiction module antidote protein, HigA family</fullName>
    </submittedName>
</protein>
<keyword evidence="1" id="KW-0238">DNA-binding</keyword>
<feature type="domain" description="HTH cro/C1-type" evidence="3">
    <location>
        <begin position="22"/>
        <end position="68"/>
    </location>
</feature>
<dbReference type="EMBL" id="QXIX01000002">
    <property type="protein sequence ID" value="RIE15676.1"/>
    <property type="molecule type" value="Genomic_DNA"/>
</dbReference>
<proteinExistence type="predicted"/>
<dbReference type="Proteomes" id="UP000266042">
    <property type="component" value="Unassembled WGS sequence"/>
</dbReference>
<dbReference type="SMART" id="SM00530">
    <property type="entry name" value="HTH_XRE"/>
    <property type="match status" value="1"/>
</dbReference>
<dbReference type="PROSITE" id="PS50943">
    <property type="entry name" value="HTH_CROC1"/>
    <property type="match status" value="1"/>
</dbReference>
<dbReference type="SUPFAM" id="SSF47413">
    <property type="entry name" value="lambda repressor-like DNA-binding domains"/>
    <property type="match status" value="1"/>
</dbReference>
<dbReference type="PANTHER" id="PTHR36924:SF1">
    <property type="entry name" value="ANTITOXIN HIGA-1"/>
    <property type="match status" value="1"/>
</dbReference>
<dbReference type="Gene3D" id="1.10.260.40">
    <property type="entry name" value="lambda repressor-like DNA-binding domains"/>
    <property type="match status" value="1"/>
</dbReference>
<dbReference type="CDD" id="cd00093">
    <property type="entry name" value="HTH_XRE"/>
    <property type="match status" value="1"/>
</dbReference>
<sequence>MNTLHEPTPGEILKSEFLDAYGITQYRLAVDAKMPPTRVSEIIRGKRSISLDTARRLSQYFGTTVSFWINLQVQYDLLTTDPKVKREIARISPVTSVARTKRDRPAGKQKADSSPPAFVLRSA</sequence>
<keyword evidence="6" id="KW-1185">Reference proteome</keyword>
<evidence type="ECO:0000313" key="4">
    <source>
        <dbReference type="EMBL" id="RIE13278.1"/>
    </source>
</evidence>
<dbReference type="InterPro" id="IPR010982">
    <property type="entry name" value="Lambda_DNA-bd_dom_sf"/>
</dbReference>
<dbReference type="RefSeq" id="WP_119089880.1">
    <property type="nucleotide sequence ID" value="NZ_QXIW01000024.1"/>
</dbReference>
<comment type="caution">
    <text evidence="4">The sequence shown here is derived from an EMBL/GenBank/DDBJ whole genome shotgun (WGS) entry which is preliminary data.</text>
</comment>
<dbReference type="NCBIfam" id="TIGR02607">
    <property type="entry name" value="antidote_HigA"/>
    <property type="match status" value="1"/>
</dbReference>
<gene>
    <name evidence="4" type="primary">higA</name>
    <name evidence="5" type="ORF">SMC2_00145</name>
    <name evidence="4" type="ORF">SMC3_04555</name>
</gene>
<feature type="region of interest" description="Disordered" evidence="2">
    <location>
        <begin position="96"/>
        <end position="123"/>
    </location>
</feature>
<evidence type="ECO:0000259" key="3">
    <source>
        <dbReference type="PROSITE" id="PS50943"/>
    </source>
</evidence>
<dbReference type="InterPro" id="IPR001387">
    <property type="entry name" value="Cro/C1-type_HTH"/>
</dbReference>
<dbReference type="InterPro" id="IPR013430">
    <property type="entry name" value="Toxin_antidote_HigA"/>
</dbReference>
<evidence type="ECO:0000256" key="2">
    <source>
        <dbReference type="SAM" id="MobiDB-lite"/>
    </source>
</evidence>
<dbReference type="AlphaFoldDB" id="A0A398DMA7"/>
<dbReference type="Pfam" id="PF01381">
    <property type="entry name" value="HTH_3"/>
    <property type="match status" value="1"/>
</dbReference>
<dbReference type="PANTHER" id="PTHR36924">
    <property type="entry name" value="ANTITOXIN HIGA-1"/>
    <property type="match status" value="1"/>
</dbReference>
<evidence type="ECO:0000313" key="6">
    <source>
        <dbReference type="Proteomes" id="UP000265724"/>
    </source>
</evidence>
<name>A0A398DMA7_9BACT</name>
<dbReference type="EMBL" id="QXIW01000024">
    <property type="protein sequence ID" value="RIE13278.1"/>
    <property type="molecule type" value="Genomic_DNA"/>
</dbReference>
<evidence type="ECO:0000313" key="7">
    <source>
        <dbReference type="Proteomes" id="UP000266042"/>
    </source>
</evidence>